<evidence type="ECO:0000256" key="1">
    <source>
        <dbReference type="ARBA" id="ARBA00005594"/>
    </source>
</evidence>
<proteinExistence type="inferred from homology"/>
<dbReference type="Gene3D" id="1.10.240.10">
    <property type="entry name" value="Tyrosyl-Transfer RNA Synthetase"/>
    <property type="match status" value="1"/>
</dbReference>
<evidence type="ECO:0000313" key="11">
    <source>
        <dbReference type="Proteomes" id="UP000652153"/>
    </source>
</evidence>
<evidence type="ECO:0000313" key="10">
    <source>
        <dbReference type="EMBL" id="GGH70295.1"/>
    </source>
</evidence>
<dbReference type="PANTHER" id="PTHR43766:SF1">
    <property type="entry name" value="TRYPTOPHAN--TRNA LIGASE, MITOCHONDRIAL"/>
    <property type="match status" value="1"/>
</dbReference>
<dbReference type="NCBIfam" id="TIGR00233">
    <property type="entry name" value="trpS"/>
    <property type="match status" value="1"/>
</dbReference>
<evidence type="ECO:0000256" key="5">
    <source>
        <dbReference type="ARBA" id="ARBA00022840"/>
    </source>
</evidence>
<protein>
    <recommendedName>
        <fullName evidence="2 8">Tryptophan--tRNA ligase</fullName>
        <ecNumber evidence="2 8">6.1.1.2</ecNumber>
    </recommendedName>
</protein>
<accession>A0ABQ1ZP22</accession>
<sequence length="331" mass="37138">MNPNKERILTGDRTTGQLHLGHYVGSLRSRVELQEVHDTYILLADVQALTTHYEQPELIANSVHQVTLDYLAVGIDPDKSTLFIQSMIPEIAELTVIFSMFVTVNALRHNPTIKTEARDRGYTDLYYGFLGYPVSQAADIACCKTTLIPAGEDQIPHVETARKLVRRFNELYAPVFPEPRILTGARLGGLDGVGKMSKSMGNAISLNADPQDVQAKLTKAKTDPARIRRSDPGHPDICPVYAYHQLFRSADTEEIHTACSQGKIGCTDCKRLAGDAVNELLAPFRERRGYYEQRKSQVKELLMEGTRKARRTAKETMLEVREAMGIRYFDL</sequence>
<keyword evidence="5 9" id="KW-0067">ATP-binding</keyword>
<evidence type="ECO:0000256" key="7">
    <source>
        <dbReference type="ARBA" id="ARBA00023146"/>
    </source>
</evidence>
<keyword evidence="4 9" id="KW-0547">Nucleotide-binding</keyword>
<dbReference type="EC" id="6.1.1.2" evidence="2 8"/>
<dbReference type="InterPro" id="IPR002305">
    <property type="entry name" value="aa-tRNA-synth_Ic"/>
</dbReference>
<dbReference type="Pfam" id="PF00579">
    <property type="entry name" value="tRNA-synt_1b"/>
    <property type="match status" value="1"/>
</dbReference>
<dbReference type="CDD" id="cd00806">
    <property type="entry name" value="TrpRS_core"/>
    <property type="match status" value="1"/>
</dbReference>
<comment type="similarity">
    <text evidence="1 9">Belongs to the class-I aminoacyl-tRNA synthetase family.</text>
</comment>
<comment type="caution">
    <text evidence="10">The sequence shown here is derived from an EMBL/GenBank/DDBJ whole genome shotgun (WGS) entry which is preliminary data.</text>
</comment>
<organism evidence="10 11">
    <name type="scientific">Paenibacillus silvae</name>
    <dbReference type="NCBI Taxonomy" id="1325358"/>
    <lineage>
        <taxon>Bacteria</taxon>
        <taxon>Bacillati</taxon>
        <taxon>Bacillota</taxon>
        <taxon>Bacilli</taxon>
        <taxon>Bacillales</taxon>
        <taxon>Paenibacillaceae</taxon>
        <taxon>Paenibacillus</taxon>
    </lineage>
</organism>
<dbReference type="EMBL" id="BMFU01000016">
    <property type="protein sequence ID" value="GGH70295.1"/>
    <property type="molecule type" value="Genomic_DNA"/>
</dbReference>
<dbReference type="InterPro" id="IPR050203">
    <property type="entry name" value="Trp-tRNA_synthetase"/>
</dbReference>
<gene>
    <name evidence="10" type="primary">trpS</name>
    <name evidence="10" type="ORF">GCM10008014_54590</name>
</gene>
<keyword evidence="3 9" id="KW-0436">Ligase</keyword>
<evidence type="ECO:0000256" key="8">
    <source>
        <dbReference type="NCBIfam" id="TIGR00233"/>
    </source>
</evidence>
<evidence type="ECO:0000256" key="3">
    <source>
        <dbReference type="ARBA" id="ARBA00022598"/>
    </source>
</evidence>
<name>A0ABQ1ZP22_9BACL</name>
<keyword evidence="11" id="KW-1185">Reference proteome</keyword>
<reference evidence="11" key="1">
    <citation type="journal article" date="2019" name="Int. J. Syst. Evol. Microbiol.">
        <title>The Global Catalogue of Microorganisms (GCM) 10K type strain sequencing project: providing services to taxonomists for standard genome sequencing and annotation.</title>
        <authorList>
            <consortium name="The Broad Institute Genomics Platform"/>
            <consortium name="The Broad Institute Genome Sequencing Center for Infectious Disease"/>
            <person name="Wu L."/>
            <person name="Ma J."/>
        </authorList>
    </citation>
    <scope>NUCLEOTIDE SEQUENCE [LARGE SCALE GENOMIC DNA]</scope>
    <source>
        <strain evidence="11">CGMCC 1.12770</strain>
    </source>
</reference>
<evidence type="ECO:0000256" key="9">
    <source>
        <dbReference type="RuleBase" id="RU363036"/>
    </source>
</evidence>
<keyword evidence="7 9" id="KW-0030">Aminoacyl-tRNA synthetase</keyword>
<evidence type="ECO:0000256" key="6">
    <source>
        <dbReference type="ARBA" id="ARBA00022917"/>
    </source>
</evidence>
<dbReference type="SUPFAM" id="SSF52374">
    <property type="entry name" value="Nucleotidylyl transferase"/>
    <property type="match status" value="1"/>
</dbReference>
<dbReference type="InterPro" id="IPR014729">
    <property type="entry name" value="Rossmann-like_a/b/a_fold"/>
</dbReference>
<dbReference type="Proteomes" id="UP000652153">
    <property type="component" value="Unassembled WGS sequence"/>
</dbReference>
<dbReference type="InterPro" id="IPR002306">
    <property type="entry name" value="Trp-tRNA-ligase"/>
</dbReference>
<dbReference type="GO" id="GO:0016874">
    <property type="term" value="F:ligase activity"/>
    <property type="evidence" value="ECO:0007669"/>
    <property type="project" value="UniProtKB-KW"/>
</dbReference>
<keyword evidence="6 9" id="KW-0648">Protein biosynthesis</keyword>
<dbReference type="Gene3D" id="3.40.50.620">
    <property type="entry name" value="HUPs"/>
    <property type="match status" value="1"/>
</dbReference>
<dbReference type="PANTHER" id="PTHR43766">
    <property type="entry name" value="TRYPTOPHAN--TRNA LIGASE, MITOCHONDRIAL"/>
    <property type="match status" value="1"/>
</dbReference>
<dbReference type="PRINTS" id="PR01039">
    <property type="entry name" value="TRNASYNTHTRP"/>
</dbReference>
<dbReference type="RefSeq" id="WP_188594666.1">
    <property type="nucleotide sequence ID" value="NZ_BMFU01000016.1"/>
</dbReference>
<evidence type="ECO:0000256" key="4">
    <source>
        <dbReference type="ARBA" id="ARBA00022741"/>
    </source>
</evidence>
<evidence type="ECO:0000256" key="2">
    <source>
        <dbReference type="ARBA" id="ARBA00013161"/>
    </source>
</evidence>